<feature type="coiled-coil region" evidence="1">
    <location>
        <begin position="40"/>
        <end position="77"/>
    </location>
</feature>
<dbReference type="Pfam" id="PF04350">
    <property type="entry name" value="PilO"/>
    <property type="match status" value="1"/>
</dbReference>
<evidence type="ECO:0000256" key="1">
    <source>
        <dbReference type="SAM" id="Coils"/>
    </source>
</evidence>
<evidence type="ECO:0000256" key="2">
    <source>
        <dbReference type="SAM" id="Phobius"/>
    </source>
</evidence>
<keyword evidence="2" id="KW-0812">Transmembrane</keyword>
<reference evidence="3 4" key="1">
    <citation type="journal article" date="2016" name="Nat. Commun.">
        <title>Thousands of microbial genomes shed light on interconnected biogeochemical processes in an aquifer system.</title>
        <authorList>
            <person name="Anantharaman K."/>
            <person name="Brown C.T."/>
            <person name="Hug L.A."/>
            <person name="Sharon I."/>
            <person name="Castelle C.J."/>
            <person name="Probst A.J."/>
            <person name="Thomas B.C."/>
            <person name="Singh A."/>
            <person name="Wilkins M.J."/>
            <person name="Karaoz U."/>
            <person name="Brodie E.L."/>
            <person name="Williams K.H."/>
            <person name="Hubbard S.S."/>
            <person name="Banfield J.F."/>
        </authorList>
    </citation>
    <scope>NUCLEOTIDE SEQUENCE [LARGE SCALE GENOMIC DNA]</scope>
</reference>
<dbReference type="STRING" id="1802438.A2571_02955"/>
<accession>A0A1G2QC96</accession>
<evidence type="ECO:0000313" key="3">
    <source>
        <dbReference type="EMBL" id="OHA58195.1"/>
    </source>
</evidence>
<dbReference type="InterPro" id="IPR014717">
    <property type="entry name" value="Transl_elong_EF1B/ribsomal_bS6"/>
</dbReference>
<organism evidence="3 4">
    <name type="scientific">Candidatus Vogelbacteria bacterium RIFOXYD1_FULL_44_32</name>
    <dbReference type="NCBI Taxonomy" id="1802438"/>
    <lineage>
        <taxon>Bacteria</taxon>
        <taxon>Candidatus Vogeliibacteriota</taxon>
    </lineage>
</organism>
<evidence type="ECO:0000313" key="4">
    <source>
        <dbReference type="Proteomes" id="UP000177043"/>
    </source>
</evidence>
<sequence>MFVQIILPIVLILVGGGVYFGLTDPLIRGDGFMGNGQANIVELRNEKSALSKALVDAKALADRASDLKAKVEAISADKIQRLDDFLPDRVDDLQLIVDINNIASRSNMKISEVELKRENNKRSSEAEVEPMVATVPVSFTVSGGYADYKNFLKDIATSLRILEVKDLTFSTGEAKGEKGGNSYQLTVETYWLK</sequence>
<protein>
    <recommendedName>
        <fullName evidence="5">Pilus assembly protein PilO</fullName>
    </recommendedName>
</protein>
<keyword evidence="1" id="KW-0175">Coiled coil</keyword>
<proteinExistence type="predicted"/>
<keyword evidence="2" id="KW-1133">Transmembrane helix</keyword>
<evidence type="ECO:0008006" key="5">
    <source>
        <dbReference type="Google" id="ProtNLM"/>
    </source>
</evidence>
<dbReference type="Gene3D" id="3.30.70.60">
    <property type="match status" value="1"/>
</dbReference>
<gene>
    <name evidence="3" type="ORF">A2571_02955</name>
</gene>
<dbReference type="EMBL" id="MHTJ01000004">
    <property type="protein sequence ID" value="OHA58195.1"/>
    <property type="molecule type" value="Genomic_DNA"/>
</dbReference>
<dbReference type="Proteomes" id="UP000177043">
    <property type="component" value="Unassembled WGS sequence"/>
</dbReference>
<dbReference type="AlphaFoldDB" id="A0A1G2QC96"/>
<feature type="transmembrane region" description="Helical" evidence="2">
    <location>
        <begin position="6"/>
        <end position="27"/>
    </location>
</feature>
<dbReference type="InterPro" id="IPR007445">
    <property type="entry name" value="PilO"/>
</dbReference>
<dbReference type="GO" id="GO:0043683">
    <property type="term" value="P:type IV pilus assembly"/>
    <property type="evidence" value="ECO:0007669"/>
    <property type="project" value="InterPro"/>
</dbReference>
<name>A0A1G2QC96_9BACT</name>
<comment type="caution">
    <text evidence="3">The sequence shown here is derived from an EMBL/GenBank/DDBJ whole genome shotgun (WGS) entry which is preliminary data.</text>
</comment>
<keyword evidence="2" id="KW-0472">Membrane</keyword>
<dbReference type="GO" id="GO:0043107">
    <property type="term" value="P:type IV pilus-dependent motility"/>
    <property type="evidence" value="ECO:0007669"/>
    <property type="project" value="InterPro"/>
</dbReference>